<dbReference type="AlphaFoldDB" id="A0A4S3M3R2"/>
<sequence length="1016" mass="110809">MNARLIFFTIFLFSGFLMAQEVDLSGTVREAETGIPIPGANITIKNTTRGTSTDFDGNFILSGVPRGSTLVVSYIGFRTQEITVGDATVLNIDLLTDTQALDEVVVVGYGTQTKKELTGAVTAINAESIEAVNPQRVEQALQGQVAGVQVTTTSGSPGAASNIRIRGISTNGDNRPLILVDGNVIEDLSVLNPGDIESMTVLKDATAGIYGVRAANGVILITTKTGKKNTALKFSYDAYGGFQETSRKLPVLNATEYAVITNEAAAAGGSSLPFPNIRDLGVGTDWQDEVFTKAPIFNHNLTMTGGTEKSRYSFGVSYLTQDGIVGGDKSNFNRTTLRANYNIDPIENLKITTNVLYTGTNRRTLPENALGSVLFNALNNAPTFAPRNPDGTFTTADGLGQEIINPLAQMENTYNKTAVDRISGKIGARYEFLDGFSAESSLQFNYAEVDGKFFEPIVSYGVGKTFNRTNNSVFENFDIYKDYTWDSFLNYDKDFGDHNVKATLGMSVFRTRGDLGGFRGNRLPTNEWLEASVDVAEEVEDVYRNGGDKFDERLLSYFARAQYNYQNKYLFSALIRRDGSTKFGPENRFGYFPSGSVGWVVSEEDFFGEGSTVTFLKFRGSYGIVGNDRIPANAFRSLLNGEGEYVFSGPSITGDFNDESLELGAAAGILANPLIQWEEQKTLDIGMDMRMFDSRLNVTADYFKKTTENLLVSPPVSGILGAAAPGAGLPIVNAGTVENEGFEFVLGWSDNPSDDFSYNISYNMTFLRNEVLSVNNGVGFIPGGGFGVGQDFPSRMEDGKPLGYFYGYETDGVFQTQEEVDAHATQVNAAPGELRFVDTNGDGVIDETDRTDIGNPIPDATLGFNLGFNYKNFDFSAYTFGSVGNEIVRNYERAIPGVNRMNYVLNRWTGPGSTNTDPRVTTGATSSILFSDYYVEDGSFIRIQNVQLGYTFDPDTMANVGIDQFRIYLSANNLYTFTEYRGYDPSASSGAPIGGGIDQGFYPVPRTYLLGLNFKF</sequence>
<dbReference type="InterPro" id="IPR023997">
    <property type="entry name" value="TonB-dep_OMP_SusC/RagA_CS"/>
</dbReference>
<dbReference type="PANTHER" id="PTHR30069">
    <property type="entry name" value="TONB-DEPENDENT OUTER MEMBRANE RECEPTOR"/>
    <property type="match status" value="1"/>
</dbReference>
<dbReference type="PROSITE" id="PS52016">
    <property type="entry name" value="TONB_DEPENDENT_REC_3"/>
    <property type="match status" value="1"/>
</dbReference>
<gene>
    <name evidence="11" type="ORF">E7Z59_05185</name>
</gene>
<dbReference type="NCBIfam" id="TIGR04057">
    <property type="entry name" value="SusC_RagA_signa"/>
    <property type="match status" value="1"/>
</dbReference>
<organism evidence="11 12">
    <name type="scientific">Robertkochia marina</name>
    <dbReference type="NCBI Taxonomy" id="1227945"/>
    <lineage>
        <taxon>Bacteria</taxon>
        <taxon>Pseudomonadati</taxon>
        <taxon>Bacteroidota</taxon>
        <taxon>Flavobacteriia</taxon>
        <taxon>Flavobacteriales</taxon>
        <taxon>Flavobacteriaceae</taxon>
        <taxon>Robertkochia</taxon>
    </lineage>
</organism>
<feature type="domain" description="TonB-dependent receptor plug" evidence="10">
    <location>
        <begin position="114"/>
        <end position="218"/>
    </location>
</feature>
<dbReference type="InterPro" id="IPR039426">
    <property type="entry name" value="TonB-dep_rcpt-like"/>
</dbReference>
<dbReference type="Gene3D" id="2.40.170.20">
    <property type="entry name" value="TonB-dependent receptor, beta-barrel domain"/>
    <property type="match status" value="1"/>
</dbReference>
<dbReference type="GO" id="GO:0009279">
    <property type="term" value="C:cell outer membrane"/>
    <property type="evidence" value="ECO:0007669"/>
    <property type="project" value="UniProtKB-SubCell"/>
</dbReference>
<dbReference type="Proteomes" id="UP000305939">
    <property type="component" value="Unassembled WGS sequence"/>
</dbReference>
<reference evidence="11 12" key="1">
    <citation type="submission" date="2019-04" db="EMBL/GenBank/DDBJ databases">
        <title>Draft genome sequence of Robertkochia marina CC-AMO-30D.</title>
        <authorList>
            <person name="Hameed A."/>
            <person name="Lin S.-Y."/>
            <person name="Shahina M."/>
            <person name="Lai W.-A."/>
            <person name="Young C.-C."/>
        </authorList>
    </citation>
    <scope>NUCLEOTIDE SEQUENCE [LARGE SCALE GENOMIC DNA]</scope>
    <source>
        <strain evidence="11 12">CC-AMO-30D</strain>
    </source>
</reference>
<name>A0A4S3M3R2_9FLAO</name>
<keyword evidence="12" id="KW-1185">Reference proteome</keyword>
<dbReference type="GO" id="GO:0015344">
    <property type="term" value="F:siderophore uptake transmembrane transporter activity"/>
    <property type="evidence" value="ECO:0007669"/>
    <property type="project" value="TreeGrafter"/>
</dbReference>
<evidence type="ECO:0000256" key="6">
    <source>
        <dbReference type="ARBA" id="ARBA00023136"/>
    </source>
</evidence>
<dbReference type="SUPFAM" id="SSF56935">
    <property type="entry name" value="Porins"/>
    <property type="match status" value="1"/>
</dbReference>
<evidence type="ECO:0000256" key="4">
    <source>
        <dbReference type="ARBA" id="ARBA00022692"/>
    </source>
</evidence>
<evidence type="ECO:0000256" key="1">
    <source>
        <dbReference type="ARBA" id="ARBA00004571"/>
    </source>
</evidence>
<dbReference type="SUPFAM" id="SSF49464">
    <property type="entry name" value="Carboxypeptidase regulatory domain-like"/>
    <property type="match status" value="1"/>
</dbReference>
<dbReference type="Pfam" id="PF13715">
    <property type="entry name" value="CarbopepD_reg_2"/>
    <property type="match status" value="1"/>
</dbReference>
<comment type="caution">
    <text evidence="11">The sequence shown here is derived from an EMBL/GenBank/DDBJ whole genome shotgun (WGS) entry which is preliminary data.</text>
</comment>
<dbReference type="InterPro" id="IPR023996">
    <property type="entry name" value="TonB-dep_OMP_SusC/RagA"/>
</dbReference>
<dbReference type="PANTHER" id="PTHR30069:SF29">
    <property type="entry name" value="HEMOGLOBIN AND HEMOGLOBIN-HAPTOGLOBIN-BINDING PROTEIN 1-RELATED"/>
    <property type="match status" value="1"/>
</dbReference>
<keyword evidence="7 8" id="KW-0998">Cell outer membrane</keyword>
<comment type="subcellular location">
    <subcellularLocation>
        <location evidence="1 8">Cell outer membrane</location>
        <topology evidence="1 8">Multi-pass membrane protein</topology>
    </subcellularLocation>
</comment>
<keyword evidence="5 9" id="KW-0732">Signal</keyword>
<protein>
    <submittedName>
        <fullName evidence="11">TonB-dependent receptor</fullName>
    </submittedName>
</protein>
<evidence type="ECO:0000313" key="12">
    <source>
        <dbReference type="Proteomes" id="UP000305939"/>
    </source>
</evidence>
<keyword evidence="4 8" id="KW-0812">Transmembrane</keyword>
<dbReference type="OrthoDB" id="9768177at2"/>
<evidence type="ECO:0000256" key="2">
    <source>
        <dbReference type="ARBA" id="ARBA00022448"/>
    </source>
</evidence>
<evidence type="ECO:0000256" key="7">
    <source>
        <dbReference type="ARBA" id="ARBA00023237"/>
    </source>
</evidence>
<dbReference type="Pfam" id="PF07715">
    <property type="entry name" value="Plug"/>
    <property type="match status" value="1"/>
</dbReference>
<evidence type="ECO:0000256" key="5">
    <source>
        <dbReference type="ARBA" id="ARBA00022729"/>
    </source>
</evidence>
<dbReference type="Gene3D" id="2.170.130.10">
    <property type="entry name" value="TonB-dependent receptor, plug domain"/>
    <property type="match status" value="1"/>
</dbReference>
<evidence type="ECO:0000259" key="10">
    <source>
        <dbReference type="Pfam" id="PF07715"/>
    </source>
</evidence>
<dbReference type="InterPro" id="IPR037066">
    <property type="entry name" value="Plug_dom_sf"/>
</dbReference>
<evidence type="ECO:0000313" key="11">
    <source>
        <dbReference type="EMBL" id="THD69723.1"/>
    </source>
</evidence>
<dbReference type="RefSeq" id="WP_136335213.1">
    <property type="nucleotide sequence ID" value="NZ_QXMP01000002.1"/>
</dbReference>
<proteinExistence type="inferred from homology"/>
<dbReference type="Gene3D" id="2.60.40.1120">
    <property type="entry name" value="Carboxypeptidase-like, regulatory domain"/>
    <property type="match status" value="1"/>
</dbReference>
<keyword evidence="11" id="KW-0675">Receptor</keyword>
<dbReference type="NCBIfam" id="TIGR04056">
    <property type="entry name" value="OMP_RagA_SusC"/>
    <property type="match status" value="1"/>
</dbReference>
<dbReference type="InterPro" id="IPR012910">
    <property type="entry name" value="Plug_dom"/>
</dbReference>
<evidence type="ECO:0000256" key="3">
    <source>
        <dbReference type="ARBA" id="ARBA00022452"/>
    </source>
</evidence>
<feature type="chain" id="PRO_5020467122" evidence="9">
    <location>
        <begin position="20"/>
        <end position="1016"/>
    </location>
</feature>
<dbReference type="InterPro" id="IPR036942">
    <property type="entry name" value="Beta-barrel_TonB_sf"/>
</dbReference>
<dbReference type="InterPro" id="IPR008969">
    <property type="entry name" value="CarboxyPept-like_regulatory"/>
</dbReference>
<keyword evidence="2 8" id="KW-0813">Transport</keyword>
<evidence type="ECO:0000256" key="9">
    <source>
        <dbReference type="SAM" id="SignalP"/>
    </source>
</evidence>
<dbReference type="EMBL" id="SSMC01000001">
    <property type="protein sequence ID" value="THD69723.1"/>
    <property type="molecule type" value="Genomic_DNA"/>
</dbReference>
<accession>A0A4S3M3R2</accession>
<comment type="similarity">
    <text evidence="8">Belongs to the TonB-dependent receptor family.</text>
</comment>
<keyword evidence="6 8" id="KW-0472">Membrane</keyword>
<feature type="signal peptide" evidence="9">
    <location>
        <begin position="1"/>
        <end position="19"/>
    </location>
</feature>
<dbReference type="GO" id="GO:0044718">
    <property type="term" value="P:siderophore transmembrane transport"/>
    <property type="evidence" value="ECO:0007669"/>
    <property type="project" value="TreeGrafter"/>
</dbReference>
<keyword evidence="3 8" id="KW-1134">Transmembrane beta strand</keyword>
<evidence type="ECO:0000256" key="8">
    <source>
        <dbReference type="PROSITE-ProRule" id="PRU01360"/>
    </source>
</evidence>